<dbReference type="Pfam" id="PF19452">
    <property type="entry name" value="DUF5990"/>
    <property type="match status" value="1"/>
</dbReference>
<keyword evidence="2" id="KW-1185">Reference proteome</keyword>
<sequence length="117" mass="12653">MQDKDGRLQLGLQGEAGEAVFDVTLQVKAGKSEELVLLGSFAHGPPGGRFLYLAWAEENGTLAQRLKIPLGGINWNDVRDSIEQQKPVVGLLVDHHPRVTSTGANIGGSRLVSWRVL</sequence>
<dbReference type="InterPro" id="IPR046032">
    <property type="entry name" value="DUF5990"/>
</dbReference>
<evidence type="ECO:0000313" key="1">
    <source>
        <dbReference type="EMBL" id="MYM23250.1"/>
    </source>
</evidence>
<accession>A0A6L8K7T1</accession>
<dbReference type="EMBL" id="WWCN01000006">
    <property type="protein sequence ID" value="MYM23250.1"/>
    <property type="molecule type" value="Genomic_DNA"/>
</dbReference>
<evidence type="ECO:0000313" key="2">
    <source>
        <dbReference type="Proteomes" id="UP000479335"/>
    </source>
</evidence>
<protein>
    <submittedName>
        <fullName evidence="1">Uncharacterized protein</fullName>
    </submittedName>
</protein>
<gene>
    <name evidence="1" type="ORF">GTP46_11395</name>
</gene>
<comment type="caution">
    <text evidence="1">The sequence shown here is derived from an EMBL/GenBank/DDBJ whole genome shotgun (WGS) entry which is preliminary data.</text>
</comment>
<organism evidence="1 2">
    <name type="scientific">Duganella flavida</name>
    <dbReference type="NCBI Taxonomy" id="2692175"/>
    <lineage>
        <taxon>Bacteria</taxon>
        <taxon>Pseudomonadati</taxon>
        <taxon>Pseudomonadota</taxon>
        <taxon>Betaproteobacteria</taxon>
        <taxon>Burkholderiales</taxon>
        <taxon>Oxalobacteraceae</taxon>
        <taxon>Telluria group</taxon>
        <taxon>Duganella</taxon>
    </lineage>
</organism>
<dbReference type="Proteomes" id="UP000479335">
    <property type="component" value="Unassembled WGS sequence"/>
</dbReference>
<reference evidence="1 2" key="1">
    <citation type="submission" date="2019-12" db="EMBL/GenBank/DDBJ databases">
        <title>Novel species isolated from a subtropical stream in China.</title>
        <authorList>
            <person name="Lu H."/>
        </authorList>
    </citation>
    <scope>NUCLEOTIDE SEQUENCE [LARGE SCALE GENOMIC DNA]</scope>
    <source>
        <strain evidence="1 2">FT135W</strain>
    </source>
</reference>
<name>A0A6L8K7T1_9BURK</name>
<dbReference type="AlphaFoldDB" id="A0A6L8K7T1"/>
<proteinExistence type="predicted"/>